<dbReference type="InterPro" id="IPR000620">
    <property type="entry name" value="EamA_dom"/>
</dbReference>
<keyword evidence="2 5" id="KW-0812">Transmembrane</keyword>
<feature type="transmembrane region" description="Helical" evidence="5">
    <location>
        <begin position="184"/>
        <end position="204"/>
    </location>
</feature>
<accession>A0A0C2SXQ6</accession>
<dbReference type="AlphaFoldDB" id="A0A0C2SXQ6"/>
<gene>
    <name evidence="7" type="ORF">M378DRAFT_287457</name>
</gene>
<feature type="transmembrane region" description="Helical" evidence="5">
    <location>
        <begin position="216"/>
        <end position="233"/>
    </location>
</feature>
<evidence type="ECO:0000256" key="2">
    <source>
        <dbReference type="ARBA" id="ARBA00022692"/>
    </source>
</evidence>
<evidence type="ECO:0000256" key="5">
    <source>
        <dbReference type="SAM" id="Phobius"/>
    </source>
</evidence>
<keyword evidence="3 5" id="KW-1133">Transmembrane helix</keyword>
<evidence type="ECO:0000256" key="3">
    <source>
        <dbReference type="ARBA" id="ARBA00022989"/>
    </source>
</evidence>
<comment type="subcellular location">
    <subcellularLocation>
        <location evidence="1">Membrane</location>
        <topology evidence="1">Multi-pass membrane protein</topology>
    </subcellularLocation>
</comment>
<organism evidence="7 8">
    <name type="scientific">Amanita muscaria (strain Koide BX008)</name>
    <dbReference type="NCBI Taxonomy" id="946122"/>
    <lineage>
        <taxon>Eukaryota</taxon>
        <taxon>Fungi</taxon>
        <taxon>Dikarya</taxon>
        <taxon>Basidiomycota</taxon>
        <taxon>Agaricomycotina</taxon>
        <taxon>Agaricomycetes</taxon>
        <taxon>Agaricomycetidae</taxon>
        <taxon>Agaricales</taxon>
        <taxon>Pluteineae</taxon>
        <taxon>Amanitaceae</taxon>
        <taxon>Amanita</taxon>
    </lineage>
</organism>
<protein>
    <recommendedName>
        <fullName evidence="6">EamA domain-containing protein</fullName>
    </recommendedName>
</protein>
<feature type="domain" description="EamA" evidence="6">
    <location>
        <begin position="11"/>
        <end position="86"/>
    </location>
</feature>
<feature type="transmembrane region" description="Helical" evidence="5">
    <location>
        <begin position="44"/>
        <end position="63"/>
    </location>
</feature>
<dbReference type="PANTHER" id="PTHR22911">
    <property type="entry name" value="ACYL-MALONYL CONDENSING ENZYME-RELATED"/>
    <property type="match status" value="1"/>
</dbReference>
<keyword evidence="4 5" id="KW-0472">Membrane</keyword>
<keyword evidence="8" id="KW-1185">Reference proteome</keyword>
<feature type="transmembrane region" description="Helical" evidence="5">
    <location>
        <begin position="120"/>
        <end position="141"/>
    </location>
</feature>
<feature type="transmembrane region" description="Helical" evidence="5">
    <location>
        <begin position="153"/>
        <end position="172"/>
    </location>
</feature>
<evidence type="ECO:0000256" key="1">
    <source>
        <dbReference type="ARBA" id="ARBA00004141"/>
    </source>
</evidence>
<dbReference type="Pfam" id="PF00892">
    <property type="entry name" value="EamA"/>
    <property type="match status" value="2"/>
</dbReference>
<sequence>MAGVEDPVLGPKGVRLLLVCRGITGFVGLFGSYVSLQYLSLSDATVLTFLTPLCTAAAGAFLLNETFRLSQALAGAVSFVGVILIARPPFIFNRGGIPEDPLGMTTSTFMTALGDEDFPAMRMIAVGFAFVGVLGLTVIAIRAIGKRANALHVMCYYAMQCIIATTLGMIITKTPFIIPSRLEWFSLLLMIGFVGFVSQILLTLGLQRESAGRASMALYTQIVFATTLQFIFFHMTPSWLSILGTCLILSCALYVAMTKETTTNDETIKDPVRLDDGGYDHLEAALHAPQATRSEIRS</sequence>
<evidence type="ECO:0000313" key="7">
    <source>
        <dbReference type="EMBL" id="KIL58919.1"/>
    </source>
</evidence>
<dbReference type="HOGENOM" id="CLU_032828_4_0_1"/>
<dbReference type="EMBL" id="KN818326">
    <property type="protein sequence ID" value="KIL58919.1"/>
    <property type="molecule type" value="Genomic_DNA"/>
</dbReference>
<proteinExistence type="predicted"/>
<evidence type="ECO:0000313" key="8">
    <source>
        <dbReference type="Proteomes" id="UP000054549"/>
    </source>
</evidence>
<name>A0A0C2SXQ6_AMAMK</name>
<feature type="domain" description="EamA" evidence="6">
    <location>
        <begin position="128"/>
        <end position="253"/>
    </location>
</feature>
<feature type="transmembrane region" description="Helical" evidence="5">
    <location>
        <begin position="16"/>
        <end position="38"/>
    </location>
</feature>
<dbReference type="GO" id="GO:0016020">
    <property type="term" value="C:membrane"/>
    <property type="evidence" value="ECO:0007669"/>
    <property type="project" value="UniProtKB-SubCell"/>
</dbReference>
<evidence type="ECO:0000256" key="4">
    <source>
        <dbReference type="ARBA" id="ARBA00023136"/>
    </source>
</evidence>
<dbReference type="Proteomes" id="UP000054549">
    <property type="component" value="Unassembled WGS sequence"/>
</dbReference>
<reference evidence="7 8" key="1">
    <citation type="submission" date="2014-04" db="EMBL/GenBank/DDBJ databases">
        <title>Evolutionary Origins and Diversification of the Mycorrhizal Mutualists.</title>
        <authorList>
            <consortium name="DOE Joint Genome Institute"/>
            <consortium name="Mycorrhizal Genomics Consortium"/>
            <person name="Kohler A."/>
            <person name="Kuo A."/>
            <person name="Nagy L.G."/>
            <person name="Floudas D."/>
            <person name="Copeland A."/>
            <person name="Barry K.W."/>
            <person name="Cichocki N."/>
            <person name="Veneault-Fourrey C."/>
            <person name="LaButti K."/>
            <person name="Lindquist E.A."/>
            <person name="Lipzen A."/>
            <person name="Lundell T."/>
            <person name="Morin E."/>
            <person name="Murat C."/>
            <person name="Riley R."/>
            <person name="Ohm R."/>
            <person name="Sun H."/>
            <person name="Tunlid A."/>
            <person name="Henrissat B."/>
            <person name="Grigoriev I.V."/>
            <person name="Hibbett D.S."/>
            <person name="Martin F."/>
        </authorList>
    </citation>
    <scope>NUCLEOTIDE SEQUENCE [LARGE SCALE GENOMIC DNA]</scope>
    <source>
        <strain evidence="7 8">Koide BX008</strain>
    </source>
</reference>
<dbReference type="SUPFAM" id="SSF103481">
    <property type="entry name" value="Multidrug resistance efflux transporter EmrE"/>
    <property type="match status" value="2"/>
</dbReference>
<dbReference type="InterPro" id="IPR037185">
    <property type="entry name" value="EmrE-like"/>
</dbReference>
<evidence type="ECO:0000259" key="6">
    <source>
        <dbReference type="Pfam" id="PF00892"/>
    </source>
</evidence>
<feature type="transmembrane region" description="Helical" evidence="5">
    <location>
        <begin position="239"/>
        <end position="257"/>
    </location>
</feature>
<dbReference type="STRING" id="946122.A0A0C2SXQ6"/>
<feature type="transmembrane region" description="Helical" evidence="5">
    <location>
        <begin position="72"/>
        <end position="92"/>
    </location>
</feature>
<dbReference type="PANTHER" id="PTHR22911:SF6">
    <property type="entry name" value="SOLUTE CARRIER FAMILY 35 MEMBER G1"/>
    <property type="match status" value="1"/>
</dbReference>
<dbReference type="OrthoDB" id="306876at2759"/>
<dbReference type="InParanoid" id="A0A0C2SXQ6"/>